<comment type="caution">
    <text evidence="1">The sequence shown here is derived from an EMBL/GenBank/DDBJ whole genome shotgun (WGS) entry which is preliminary data.</text>
</comment>
<name>A0A9W8UTX8_AKAMU</name>
<organism evidence="1 2">
    <name type="scientific">Akanthomyces muscarius</name>
    <name type="common">Entomopathogenic fungus</name>
    <name type="synonym">Lecanicillium muscarium</name>
    <dbReference type="NCBI Taxonomy" id="2231603"/>
    <lineage>
        <taxon>Eukaryota</taxon>
        <taxon>Fungi</taxon>
        <taxon>Dikarya</taxon>
        <taxon>Ascomycota</taxon>
        <taxon>Pezizomycotina</taxon>
        <taxon>Sordariomycetes</taxon>
        <taxon>Hypocreomycetidae</taxon>
        <taxon>Hypocreales</taxon>
        <taxon>Cordycipitaceae</taxon>
        <taxon>Akanthomyces</taxon>
    </lineage>
</organism>
<proteinExistence type="predicted"/>
<dbReference type="GeneID" id="80894351"/>
<evidence type="ECO:0000313" key="1">
    <source>
        <dbReference type="EMBL" id="KAJ4165564.1"/>
    </source>
</evidence>
<protein>
    <submittedName>
        <fullName evidence="1">Uncharacterized protein</fullName>
    </submittedName>
</protein>
<reference evidence="1" key="1">
    <citation type="journal article" date="2023" name="Access Microbiol">
        <title>De-novo genome assembly for Akanthomyces muscarius, a biocontrol agent of insect agricultural pests.</title>
        <authorList>
            <person name="Erdos Z."/>
            <person name="Studholme D.J."/>
            <person name="Raymond B."/>
            <person name="Sharma M."/>
        </authorList>
    </citation>
    <scope>NUCLEOTIDE SEQUENCE</scope>
    <source>
        <strain evidence="1">Ve6</strain>
    </source>
</reference>
<dbReference type="KEGG" id="amus:LMH87_007192"/>
<dbReference type="EMBL" id="JAJHUN010000001">
    <property type="protein sequence ID" value="KAJ4165564.1"/>
    <property type="molecule type" value="Genomic_DNA"/>
</dbReference>
<evidence type="ECO:0000313" key="2">
    <source>
        <dbReference type="Proteomes" id="UP001144673"/>
    </source>
</evidence>
<gene>
    <name evidence="1" type="ORF">LMH87_007192</name>
</gene>
<accession>A0A9W8UTX8</accession>
<sequence>MGKAQIPYLPCFCTALVNLHRTRVSPTVFVINSSSTRLVGAEPMTSCMPGSMMQAWADLGVHRPALVITVYW</sequence>
<dbReference type="Proteomes" id="UP001144673">
    <property type="component" value="Chromosome 1"/>
</dbReference>
<keyword evidence="2" id="KW-1185">Reference proteome</keyword>
<dbReference type="RefSeq" id="XP_056060479.1">
    <property type="nucleotide sequence ID" value="XM_056192240.1"/>
</dbReference>
<dbReference type="AlphaFoldDB" id="A0A9W8UTX8"/>